<feature type="compositionally biased region" description="Acidic residues" evidence="1">
    <location>
        <begin position="57"/>
        <end position="83"/>
    </location>
</feature>
<gene>
    <name evidence="2" type="ORF">PoB_003741100</name>
</gene>
<sequence>MNPLRCYRPSPSMAAKIGQLYHHPEGGGSIHRVQSTSALRIPKQRKSFWHRKKKKEEDEEEVEEEEEQEKEEEEEVEEEEVEEGGGGGGERKIIH</sequence>
<organism evidence="2 3">
    <name type="scientific">Plakobranchus ocellatus</name>
    <dbReference type="NCBI Taxonomy" id="259542"/>
    <lineage>
        <taxon>Eukaryota</taxon>
        <taxon>Metazoa</taxon>
        <taxon>Spiralia</taxon>
        <taxon>Lophotrochozoa</taxon>
        <taxon>Mollusca</taxon>
        <taxon>Gastropoda</taxon>
        <taxon>Heterobranchia</taxon>
        <taxon>Euthyneura</taxon>
        <taxon>Panpulmonata</taxon>
        <taxon>Sacoglossa</taxon>
        <taxon>Placobranchoidea</taxon>
        <taxon>Plakobranchidae</taxon>
        <taxon>Plakobranchus</taxon>
    </lineage>
</organism>
<evidence type="ECO:0000256" key="1">
    <source>
        <dbReference type="SAM" id="MobiDB-lite"/>
    </source>
</evidence>
<reference evidence="2 3" key="1">
    <citation type="journal article" date="2021" name="Elife">
        <title>Chloroplast acquisition without the gene transfer in kleptoplastic sea slugs, Plakobranchus ocellatus.</title>
        <authorList>
            <person name="Maeda T."/>
            <person name="Takahashi S."/>
            <person name="Yoshida T."/>
            <person name="Shimamura S."/>
            <person name="Takaki Y."/>
            <person name="Nagai Y."/>
            <person name="Toyoda A."/>
            <person name="Suzuki Y."/>
            <person name="Arimoto A."/>
            <person name="Ishii H."/>
            <person name="Satoh N."/>
            <person name="Nishiyama T."/>
            <person name="Hasebe M."/>
            <person name="Maruyama T."/>
            <person name="Minagawa J."/>
            <person name="Obokata J."/>
            <person name="Shigenobu S."/>
        </authorList>
    </citation>
    <scope>NUCLEOTIDE SEQUENCE [LARGE SCALE GENOMIC DNA]</scope>
</reference>
<dbReference type="EMBL" id="BLXT01004211">
    <property type="protein sequence ID" value="GFO10906.1"/>
    <property type="molecule type" value="Genomic_DNA"/>
</dbReference>
<comment type="caution">
    <text evidence="2">The sequence shown here is derived from an EMBL/GenBank/DDBJ whole genome shotgun (WGS) entry which is preliminary data.</text>
</comment>
<protein>
    <submittedName>
        <fullName evidence="2">Uncharacterized protein</fullName>
    </submittedName>
</protein>
<accession>A0AAV4AWK5</accession>
<name>A0AAV4AWK5_9GAST</name>
<dbReference type="Proteomes" id="UP000735302">
    <property type="component" value="Unassembled WGS sequence"/>
</dbReference>
<keyword evidence="3" id="KW-1185">Reference proteome</keyword>
<feature type="compositionally biased region" description="Basic residues" evidence="1">
    <location>
        <begin position="42"/>
        <end position="54"/>
    </location>
</feature>
<dbReference type="AlphaFoldDB" id="A0AAV4AWK5"/>
<feature type="region of interest" description="Disordered" evidence="1">
    <location>
        <begin position="23"/>
        <end position="95"/>
    </location>
</feature>
<evidence type="ECO:0000313" key="3">
    <source>
        <dbReference type="Proteomes" id="UP000735302"/>
    </source>
</evidence>
<proteinExistence type="predicted"/>
<evidence type="ECO:0000313" key="2">
    <source>
        <dbReference type="EMBL" id="GFO10906.1"/>
    </source>
</evidence>